<comment type="caution">
    <text evidence="2">The sequence shown here is derived from an EMBL/GenBank/DDBJ whole genome shotgun (WGS) entry which is preliminary data.</text>
</comment>
<keyword evidence="3" id="KW-1185">Reference proteome</keyword>
<evidence type="ECO:0000256" key="1">
    <source>
        <dbReference type="SAM" id="MobiDB-lite"/>
    </source>
</evidence>
<evidence type="ECO:0000313" key="2">
    <source>
        <dbReference type="EMBL" id="MFC7410858.1"/>
    </source>
</evidence>
<organism evidence="2 3">
    <name type="scientific">Hydrogenophaga atypica</name>
    <dbReference type="NCBI Taxonomy" id="249409"/>
    <lineage>
        <taxon>Bacteria</taxon>
        <taxon>Pseudomonadati</taxon>
        <taxon>Pseudomonadota</taxon>
        <taxon>Betaproteobacteria</taxon>
        <taxon>Burkholderiales</taxon>
        <taxon>Comamonadaceae</taxon>
        <taxon>Hydrogenophaga</taxon>
    </lineage>
</organism>
<protein>
    <submittedName>
        <fullName evidence="2">Uncharacterized protein</fullName>
    </submittedName>
</protein>
<gene>
    <name evidence="2" type="ORF">ACFQPB_18525</name>
</gene>
<reference evidence="3" key="1">
    <citation type="journal article" date="2019" name="Int. J. Syst. Evol. Microbiol.">
        <title>The Global Catalogue of Microorganisms (GCM) 10K type strain sequencing project: providing services to taxonomists for standard genome sequencing and annotation.</title>
        <authorList>
            <consortium name="The Broad Institute Genomics Platform"/>
            <consortium name="The Broad Institute Genome Sequencing Center for Infectious Disease"/>
            <person name="Wu L."/>
            <person name="Ma J."/>
        </authorList>
    </citation>
    <scope>NUCLEOTIDE SEQUENCE [LARGE SCALE GENOMIC DNA]</scope>
    <source>
        <strain evidence="3">CGMCC 1.12371</strain>
    </source>
</reference>
<evidence type="ECO:0000313" key="3">
    <source>
        <dbReference type="Proteomes" id="UP001596501"/>
    </source>
</evidence>
<dbReference type="Proteomes" id="UP001596501">
    <property type="component" value="Unassembled WGS sequence"/>
</dbReference>
<sequence>MDDTTEAHDKAEHEQEALAASGPHRSLRIKPSTFDQMTEPDSTAWAPPGPAARRQ</sequence>
<name>A0ABW2QU09_9BURK</name>
<feature type="region of interest" description="Disordered" evidence="1">
    <location>
        <begin position="1"/>
        <end position="55"/>
    </location>
</feature>
<accession>A0ABW2QU09</accession>
<feature type="compositionally biased region" description="Basic and acidic residues" evidence="1">
    <location>
        <begin position="1"/>
        <end position="16"/>
    </location>
</feature>
<dbReference type="EMBL" id="JBHTCA010000020">
    <property type="protein sequence ID" value="MFC7410858.1"/>
    <property type="molecule type" value="Genomic_DNA"/>
</dbReference>
<proteinExistence type="predicted"/>